<dbReference type="InterPro" id="IPR036390">
    <property type="entry name" value="WH_DNA-bd_sf"/>
</dbReference>
<protein>
    <submittedName>
        <fullName evidence="5">GntR family transcriptional regulator, transcriptional regulator of bglA</fullName>
    </submittedName>
</protein>
<dbReference type="PANTHER" id="PTHR44846:SF4">
    <property type="entry name" value="HTH GNTR-TYPE DOMAIN-CONTAINING PROTEIN"/>
    <property type="match status" value="1"/>
</dbReference>
<evidence type="ECO:0000256" key="1">
    <source>
        <dbReference type="ARBA" id="ARBA00023015"/>
    </source>
</evidence>
<dbReference type="RefSeq" id="WP_073298662.1">
    <property type="nucleotide sequence ID" value="NZ_FQUF01000042.1"/>
</dbReference>
<dbReference type="PANTHER" id="PTHR44846">
    <property type="entry name" value="MANNOSYL-D-GLYCERATE TRANSPORT/METABOLISM SYSTEM REPRESSOR MNGR-RELATED"/>
    <property type="match status" value="1"/>
</dbReference>
<dbReference type="OrthoDB" id="9816541at2"/>
<dbReference type="Gene3D" id="1.10.10.10">
    <property type="entry name" value="Winged helix-like DNA-binding domain superfamily/Winged helix DNA-binding domain"/>
    <property type="match status" value="1"/>
</dbReference>
<dbReference type="SMART" id="SM00866">
    <property type="entry name" value="UTRA"/>
    <property type="match status" value="1"/>
</dbReference>
<accession>A0A1M4ZMZ2</accession>
<gene>
    <name evidence="5" type="ORF">SAMN02745249_02005</name>
</gene>
<evidence type="ECO:0000313" key="5">
    <source>
        <dbReference type="EMBL" id="SHF19371.1"/>
    </source>
</evidence>
<dbReference type="PROSITE" id="PS50949">
    <property type="entry name" value="HTH_GNTR"/>
    <property type="match status" value="1"/>
</dbReference>
<keyword evidence="3" id="KW-0804">Transcription</keyword>
<evidence type="ECO:0000256" key="2">
    <source>
        <dbReference type="ARBA" id="ARBA00023125"/>
    </source>
</evidence>
<sequence>MNTKELTKELMEKISSNYYKDMKLPTEDMLMEEYGVTRYRVRKAIQNLVDIGSIYLVQGSGMYIKESHKDSIILSNTQGLVTDFPERKVESKLLNLEIQEADNSLAQEFKCKKSTPIYLLTRLRYLDGEPFSIEYSKYNKEIIPYLNKEIIESSVFNYVREDLGLTIGFADKVISSNKINKEQAHLLGLEENDPGLFINDTVYLANGSIFNISMVLYNYKRATLFDVANLK</sequence>
<organism evidence="5 6">
    <name type="scientific">Atopostipes suicloacalis DSM 15692</name>
    <dbReference type="NCBI Taxonomy" id="1121025"/>
    <lineage>
        <taxon>Bacteria</taxon>
        <taxon>Bacillati</taxon>
        <taxon>Bacillota</taxon>
        <taxon>Bacilli</taxon>
        <taxon>Lactobacillales</taxon>
        <taxon>Carnobacteriaceae</taxon>
        <taxon>Atopostipes</taxon>
    </lineage>
</organism>
<dbReference type="SMART" id="SM00345">
    <property type="entry name" value="HTH_GNTR"/>
    <property type="match status" value="1"/>
</dbReference>
<dbReference type="Pfam" id="PF00392">
    <property type="entry name" value="GntR"/>
    <property type="match status" value="1"/>
</dbReference>
<dbReference type="EMBL" id="FQUF01000042">
    <property type="protein sequence ID" value="SHF19371.1"/>
    <property type="molecule type" value="Genomic_DNA"/>
</dbReference>
<evidence type="ECO:0000259" key="4">
    <source>
        <dbReference type="PROSITE" id="PS50949"/>
    </source>
</evidence>
<dbReference type="SUPFAM" id="SSF64288">
    <property type="entry name" value="Chorismate lyase-like"/>
    <property type="match status" value="1"/>
</dbReference>
<feature type="domain" description="HTH gntR-type" evidence="4">
    <location>
        <begin position="1"/>
        <end position="67"/>
    </location>
</feature>
<keyword evidence="2" id="KW-0238">DNA-binding</keyword>
<proteinExistence type="predicted"/>
<dbReference type="PRINTS" id="PR00035">
    <property type="entry name" value="HTHGNTR"/>
</dbReference>
<evidence type="ECO:0000256" key="3">
    <source>
        <dbReference type="ARBA" id="ARBA00023163"/>
    </source>
</evidence>
<dbReference type="SUPFAM" id="SSF46785">
    <property type="entry name" value="Winged helix' DNA-binding domain"/>
    <property type="match status" value="1"/>
</dbReference>
<dbReference type="InterPro" id="IPR028978">
    <property type="entry name" value="Chorismate_lyase_/UTRA_dom_sf"/>
</dbReference>
<dbReference type="InterPro" id="IPR000524">
    <property type="entry name" value="Tscrpt_reg_HTH_GntR"/>
</dbReference>
<dbReference type="InterPro" id="IPR036388">
    <property type="entry name" value="WH-like_DNA-bd_sf"/>
</dbReference>
<dbReference type="Gene3D" id="3.40.1410.10">
    <property type="entry name" value="Chorismate lyase-like"/>
    <property type="match status" value="1"/>
</dbReference>
<dbReference type="STRING" id="1121025.SAMN02745249_02005"/>
<dbReference type="Proteomes" id="UP000184128">
    <property type="component" value="Unassembled WGS sequence"/>
</dbReference>
<dbReference type="InterPro" id="IPR011663">
    <property type="entry name" value="UTRA"/>
</dbReference>
<keyword evidence="6" id="KW-1185">Reference proteome</keyword>
<dbReference type="GO" id="GO:0003700">
    <property type="term" value="F:DNA-binding transcription factor activity"/>
    <property type="evidence" value="ECO:0007669"/>
    <property type="project" value="InterPro"/>
</dbReference>
<evidence type="ECO:0000313" key="6">
    <source>
        <dbReference type="Proteomes" id="UP000184128"/>
    </source>
</evidence>
<reference evidence="5 6" key="1">
    <citation type="submission" date="2016-11" db="EMBL/GenBank/DDBJ databases">
        <authorList>
            <person name="Jaros S."/>
            <person name="Januszkiewicz K."/>
            <person name="Wedrychowicz H."/>
        </authorList>
    </citation>
    <scope>NUCLEOTIDE SEQUENCE [LARGE SCALE GENOMIC DNA]</scope>
    <source>
        <strain evidence="5 6">DSM 15692</strain>
    </source>
</reference>
<dbReference type="InterPro" id="IPR050679">
    <property type="entry name" value="Bact_HTH_transcr_reg"/>
</dbReference>
<name>A0A1M4ZMZ2_9LACT</name>
<dbReference type="Pfam" id="PF07702">
    <property type="entry name" value="UTRA"/>
    <property type="match status" value="1"/>
</dbReference>
<dbReference type="GO" id="GO:0003677">
    <property type="term" value="F:DNA binding"/>
    <property type="evidence" value="ECO:0007669"/>
    <property type="project" value="UniProtKB-KW"/>
</dbReference>
<dbReference type="GO" id="GO:0045892">
    <property type="term" value="P:negative regulation of DNA-templated transcription"/>
    <property type="evidence" value="ECO:0007669"/>
    <property type="project" value="TreeGrafter"/>
</dbReference>
<dbReference type="AlphaFoldDB" id="A0A1M4ZMZ2"/>
<keyword evidence="1" id="KW-0805">Transcription regulation</keyword>